<evidence type="ECO:0000313" key="8">
    <source>
        <dbReference type="EMBL" id="KAI5416286.1"/>
    </source>
</evidence>
<evidence type="ECO:0000256" key="5">
    <source>
        <dbReference type="PROSITE-ProRule" id="PRU00723"/>
    </source>
</evidence>
<dbReference type="InterPro" id="IPR045877">
    <property type="entry name" value="ZFP36-like"/>
</dbReference>
<dbReference type="InterPro" id="IPR041367">
    <property type="entry name" value="Znf-CCCH_4"/>
</dbReference>
<keyword evidence="4 5" id="KW-0862">Zinc</keyword>
<dbReference type="PROSITE" id="PS50103">
    <property type="entry name" value="ZF_C3H1"/>
    <property type="match status" value="3"/>
</dbReference>
<feature type="compositionally biased region" description="Polar residues" evidence="6">
    <location>
        <begin position="57"/>
        <end position="66"/>
    </location>
</feature>
<feature type="zinc finger region" description="C3H1-type" evidence="5">
    <location>
        <begin position="189"/>
        <end position="217"/>
    </location>
</feature>
<gene>
    <name evidence="8" type="ORF">KIW84_041366</name>
</gene>
<dbReference type="Proteomes" id="UP001058974">
    <property type="component" value="Chromosome 4"/>
</dbReference>
<name>A0A9D5AR23_PEA</name>
<proteinExistence type="predicted"/>
<evidence type="ECO:0000256" key="6">
    <source>
        <dbReference type="SAM" id="MobiDB-lite"/>
    </source>
</evidence>
<feature type="domain" description="C3H1-type" evidence="7">
    <location>
        <begin position="189"/>
        <end position="217"/>
    </location>
</feature>
<protein>
    <recommendedName>
        <fullName evidence="7">C3H1-type domain-containing protein</fullName>
    </recommendedName>
</protein>
<dbReference type="PANTHER" id="PTHR12547">
    <property type="entry name" value="CCCH ZINC FINGER/TIS11-RELATED"/>
    <property type="match status" value="1"/>
</dbReference>
<organism evidence="8 9">
    <name type="scientific">Pisum sativum</name>
    <name type="common">Garden pea</name>
    <name type="synonym">Lathyrus oleraceus</name>
    <dbReference type="NCBI Taxonomy" id="3888"/>
    <lineage>
        <taxon>Eukaryota</taxon>
        <taxon>Viridiplantae</taxon>
        <taxon>Streptophyta</taxon>
        <taxon>Embryophyta</taxon>
        <taxon>Tracheophyta</taxon>
        <taxon>Spermatophyta</taxon>
        <taxon>Magnoliopsida</taxon>
        <taxon>eudicotyledons</taxon>
        <taxon>Gunneridae</taxon>
        <taxon>Pentapetalae</taxon>
        <taxon>rosids</taxon>
        <taxon>fabids</taxon>
        <taxon>Fabales</taxon>
        <taxon>Fabaceae</taxon>
        <taxon>Papilionoideae</taxon>
        <taxon>50 kb inversion clade</taxon>
        <taxon>NPAAA clade</taxon>
        <taxon>Hologalegina</taxon>
        <taxon>IRL clade</taxon>
        <taxon>Fabeae</taxon>
        <taxon>Lathyrus</taxon>
    </lineage>
</organism>
<keyword evidence="9" id="KW-1185">Reference proteome</keyword>
<evidence type="ECO:0000313" key="9">
    <source>
        <dbReference type="Proteomes" id="UP001058974"/>
    </source>
</evidence>
<dbReference type="InterPro" id="IPR000571">
    <property type="entry name" value="Znf_CCCH"/>
</dbReference>
<evidence type="ECO:0000256" key="1">
    <source>
        <dbReference type="ARBA" id="ARBA00022723"/>
    </source>
</evidence>
<dbReference type="Pfam" id="PF00642">
    <property type="entry name" value="zf-CCCH"/>
    <property type="match status" value="1"/>
</dbReference>
<feature type="region of interest" description="Disordered" evidence="6">
    <location>
        <begin position="1"/>
        <end position="66"/>
    </location>
</feature>
<keyword evidence="3 5" id="KW-0863">Zinc-finger</keyword>
<dbReference type="Pfam" id="PF18044">
    <property type="entry name" value="zf-CCCH_4"/>
    <property type="match status" value="2"/>
</dbReference>
<evidence type="ECO:0000259" key="7">
    <source>
        <dbReference type="PROSITE" id="PS50103"/>
    </source>
</evidence>
<dbReference type="InterPro" id="IPR036855">
    <property type="entry name" value="Znf_CCCH_sf"/>
</dbReference>
<dbReference type="Gramene" id="Psat04G0136600-T1">
    <property type="protein sequence ID" value="KAI5416286.1"/>
    <property type="gene ID" value="KIW84_041366"/>
</dbReference>
<feature type="zinc finger region" description="C3H1-type" evidence="5">
    <location>
        <begin position="71"/>
        <end position="98"/>
    </location>
</feature>
<reference evidence="8 9" key="1">
    <citation type="journal article" date="2022" name="Nat. Genet.">
        <title>Improved pea reference genome and pan-genome highlight genomic features and evolutionary characteristics.</title>
        <authorList>
            <person name="Yang T."/>
            <person name="Liu R."/>
            <person name="Luo Y."/>
            <person name="Hu S."/>
            <person name="Wang D."/>
            <person name="Wang C."/>
            <person name="Pandey M.K."/>
            <person name="Ge S."/>
            <person name="Xu Q."/>
            <person name="Li N."/>
            <person name="Li G."/>
            <person name="Huang Y."/>
            <person name="Saxena R.K."/>
            <person name="Ji Y."/>
            <person name="Li M."/>
            <person name="Yan X."/>
            <person name="He Y."/>
            <person name="Liu Y."/>
            <person name="Wang X."/>
            <person name="Xiang C."/>
            <person name="Varshney R.K."/>
            <person name="Ding H."/>
            <person name="Gao S."/>
            <person name="Zong X."/>
        </authorList>
    </citation>
    <scope>NUCLEOTIDE SEQUENCE [LARGE SCALE GENOMIC DNA]</scope>
    <source>
        <strain evidence="8 9">cv. Zhongwan 6</strain>
    </source>
</reference>
<keyword evidence="2" id="KW-0677">Repeat</keyword>
<dbReference type="SUPFAM" id="SSF90229">
    <property type="entry name" value="CCCH zinc finger"/>
    <property type="match status" value="3"/>
</dbReference>
<keyword evidence="1 5" id="KW-0479">Metal-binding</keyword>
<evidence type="ECO:0000256" key="3">
    <source>
        <dbReference type="ARBA" id="ARBA00022771"/>
    </source>
</evidence>
<feature type="domain" description="C3H1-type" evidence="7">
    <location>
        <begin position="123"/>
        <end position="151"/>
    </location>
</feature>
<dbReference type="Gene3D" id="4.10.1000.10">
    <property type="entry name" value="Zinc finger, CCCH-type"/>
    <property type="match status" value="3"/>
</dbReference>
<comment type="caution">
    <text evidence="8">The sequence shown here is derived from an EMBL/GenBank/DDBJ whole genome shotgun (WGS) entry which is preliminary data.</text>
</comment>
<evidence type="ECO:0000256" key="4">
    <source>
        <dbReference type="ARBA" id="ARBA00022833"/>
    </source>
</evidence>
<dbReference type="GO" id="GO:0003729">
    <property type="term" value="F:mRNA binding"/>
    <property type="evidence" value="ECO:0007669"/>
    <property type="project" value="InterPro"/>
</dbReference>
<evidence type="ECO:0000256" key="2">
    <source>
        <dbReference type="ARBA" id="ARBA00022737"/>
    </source>
</evidence>
<accession>A0A9D5AR23</accession>
<feature type="domain" description="C3H1-type" evidence="7">
    <location>
        <begin position="71"/>
        <end position="98"/>
    </location>
</feature>
<feature type="compositionally biased region" description="Polar residues" evidence="6">
    <location>
        <begin position="34"/>
        <end position="46"/>
    </location>
</feature>
<feature type="zinc finger region" description="C3H1-type" evidence="5">
    <location>
        <begin position="123"/>
        <end position="151"/>
    </location>
</feature>
<dbReference type="SMART" id="SM00356">
    <property type="entry name" value="ZnF_C3H1"/>
    <property type="match status" value="3"/>
</dbReference>
<dbReference type="AlphaFoldDB" id="A0A9D5AR23"/>
<sequence length="449" mass="50581">MNHPENIPTLKMSPPQFSSSSSTDIIDVTPPQFPISNNPRSASDASHSFRRSRVPDNKQSNAPNRRTGNIFFKTRICTKFGLGTCRNGENCTYAHGADEIRQPPPNWQELVGPRTEERDEKIIQKMKLCKKYCNGEICPYGDNCNFLHENPSKFRDDSWKTRESSAISIETCNNLEGSRAGSKQERGTYWKTKICLRWKNTGSCPFGDGCHFAHGDAAPWRERFCACRHRARNHVYTANVYITDPRNLLVIALLYLRAIAVCPTSAMQLSNKGRGRFFDNCHRQFVKGCPPRRCHKLQWRVYISPSNMNTLLLLLPYGIILDDRDVLIPNEHHLIEPDNHHLLVVKQVELHVPGGGIEAEAAVAIANSTKAVIPTLPTTGFSTNNAPTLPASVSAMTDTPTLPASVSAMTEEEKKAKKELLWKKLNKINRIYGDWIDDLYPDLPSTEEP</sequence>
<dbReference type="EMBL" id="JAMSHJ010000004">
    <property type="protein sequence ID" value="KAI5416286.1"/>
    <property type="molecule type" value="Genomic_DNA"/>
</dbReference>
<dbReference type="PANTHER" id="PTHR12547:SF121">
    <property type="entry name" value="ZINC FINGER CCCH DOMAIN-CONTAINING PROTEIN 39"/>
    <property type="match status" value="1"/>
</dbReference>
<dbReference type="GO" id="GO:0008270">
    <property type="term" value="F:zinc ion binding"/>
    <property type="evidence" value="ECO:0007669"/>
    <property type="project" value="UniProtKB-KW"/>
</dbReference>